<dbReference type="EC" id="3.1.21.-" evidence="2"/>
<protein>
    <submittedName>
        <fullName evidence="2">5-methylcytosine-specific restriction protein A</fullName>
        <ecNumber evidence="2">3.1.21.-</ecNumber>
    </submittedName>
</protein>
<evidence type="ECO:0000313" key="3">
    <source>
        <dbReference type="Proteomes" id="UP001519306"/>
    </source>
</evidence>
<dbReference type="EMBL" id="JAGGLJ010000009">
    <property type="protein sequence ID" value="MBP2025568.1"/>
    <property type="molecule type" value="Genomic_DNA"/>
</dbReference>
<reference evidence="2 3" key="1">
    <citation type="submission" date="2021-03" db="EMBL/GenBank/DDBJ databases">
        <title>Genomic Encyclopedia of Type Strains, Phase IV (KMG-IV): sequencing the most valuable type-strain genomes for metagenomic binning, comparative biology and taxonomic classification.</title>
        <authorList>
            <person name="Goeker M."/>
        </authorList>
    </citation>
    <scope>NUCLEOTIDE SEQUENCE [LARGE SCALE GENOMIC DNA]</scope>
    <source>
        <strain evidence="2 3">DSM 27563</strain>
    </source>
</reference>
<name>A0ABS4KCR3_9FIRM</name>
<organism evidence="2 3">
    <name type="scientific">Peptoniphilus stercorisuis</name>
    <dbReference type="NCBI Taxonomy" id="1436965"/>
    <lineage>
        <taxon>Bacteria</taxon>
        <taxon>Bacillati</taxon>
        <taxon>Bacillota</taxon>
        <taxon>Tissierellia</taxon>
        <taxon>Tissierellales</taxon>
        <taxon>Peptoniphilaceae</taxon>
        <taxon>Peptoniphilus</taxon>
    </lineage>
</organism>
<dbReference type="GO" id="GO:0016787">
    <property type="term" value="F:hydrolase activity"/>
    <property type="evidence" value="ECO:0007669"/>
    <property type="project" value="UniProtKB-KW"/>
</dbReference>
<sequence length="228" mass="27253">MEFNDINWEIEEDILCLDLYLNRDYKDKDEIIKLVEILNELNFPKTDLKDFRDVDSVKLKLLNFQNLDNNINDSNILDKNIWDFFNDKKDYLSKISNAIKKSQKDLNKIRREESFDAVFIEGKTLYKMHRIKEKNNKLIERKKEEAIKNNNLSCEICGFNFEKTYGKIGRNFIEFHNTKPISYYGDENSSNYNEEIVLVCSNCHNMLHRQMFNIGIKELKNIVKENKI</sequence>
<accession>A0ABS4KCR3</accession>
<evidence type="ECO:0000259" key="1">
    <source>
        <dbReference type="Pfam" id="PF01844"/>
    </source>
</evidence>
<gene>
    <name evidence="2" type="ORF">J2Z71_001111</name>
</gene>
<dbReference type="Proteomes" id="UP001519306">
    <property type="component" value="Unassembled WGS sequence"/>
</dbReference>
<keyword evidence="2" id="KW-0378">Hydrolase</keyword>
<evidence type="ECO:0000313" key="2">
    <source>
        <dbReference type="EMBL" id="MBP2025568.1"/>
    </source>
</evidence>
<comment type="caution">
    <text evidence="2">The sequence shown here is derived from an EMBL/GenBank/DDBJ whole genome shotgun (WGS) entry which is preliminary data.</text>
</comment>
<feature type="domain" description="HNH" evidence="1">
    <location>
        <begin position="154"/>
        <end position="209"/>
    </location>
</feature>
<keyword evidence="3" id="KW-1185">Reference proteome</keyword>
<dbReference type="InterPro" id="IPR002711">
    <property type="entry name" value="HNH"/>
</dbReference>
<dbReference type="RefSeq" id="WP_210060860.1">
    <property type="nucleotide sequence ID" value="NZ_JAGGLJ010000009.1"/>
</dbReference>
<proteinExistence type="predicted"/>
<dbReference type="Pfam" id="PF01844">
    <property type="entry name" value="HNH"/>
    <property type="match status" value="1"/>
</dbReference>